<dbReference type="InterPro" id="IPR005482">
    <property type="entry name" value="Biotin_COase_C"/>
</dbReference>
<dbReference type="Gene3D" id="2.40.50.100">
    <property type="match status" value="1"/>
</dbReference>
<organism evidence="11">
    <name type="scientific">Cellulosimicrobium sp. ES-005</name>
    <dbReference type="NCBI Taxonomy" id="3163031"/>
    <lineage>
        <taxon>Bacteria</taxon>
        <taxon>Bacillati</taxon>
        <taxon>Actinomycetota</taxon>
        <taxon>Actinomycetes</taxon>
        <taxon>Micrococcales</taxon>
        <taxon>Promicromonosporaceae</taxon>
        <taxon>Cellulosimicrobium</taxon>
    </lineage>
</organism>
<feature type="compositionally biased region" description="Basic and acidic residues" evidence="8">
    <location>
        <begin position="1"/>
        <end position="26"/>
    </location>
</feature>
<keyword evidence="6" id="KW-0092">Biotin</keyword>
<dbReference type="SUPFAM" id="SSF51230">
    <property type="entry name" value="Single hybrid motif"/>
    <property type="match status" value="1"/>
</dbReference>
<evidence type="ECO:0000256" key="2">
    <source>
        <dbReference type="ARBA" id="ARBA00013263"/>
    </source>
</evidence>
<dbReference type="SMART" id="SM00878">
    <property type="entry name" value="Biotin_carb_C"/>
    <property type="match status" value="1"/>
</dbReference>
<dbReference type="InterPro" id="IPR005481">
    <property type="entry name" value="BC-like_N"/>
</dbReference>
<dbReference type="PANTHER" id="PTHR18866:SF33">
    <property type="entry name" value="METHYLCROTONOYL-COA CARBOXYLASE SUBUNIT ALPHA, MITOCHONDRIAL-RELATED"/>
    <property type="match status" value="1"/>
</dbReference>
<accession>A0AAU8FZ50</accession>
<dbReference type="FunFam" id="3.30.470.20:FF:000028">
    <property type="entry name" value="Methylcrotonoyl-CoA carboxylase subunit alpha, mitochondrial"/>
    <property type="match status" value="1"/>
</dbReference>
<evidence type="ECO:0000256" key="8">
    <source>
        <dbReference type="SAM" id="MobiDB-lite"/>
    </source>
</evidence>
<feature type="domain" description="ATP-grasp" evidence="9">
    <location>
        <begin position="153"/>
        <end position="352"/>
    </location>
</feature>
<evidence type="ECO:0000256" key="5">
    <source>
        <dbReference type="ARBA" id="ARBA00022840"/>
    </source>
</evidence>
<name>A0AAU8FZ50_9MICO</name>
<comment type="cofactor">
    <cofactor evidence="1">
        <name>biotin</name>
        <dbReference type="ChEBI" id="CHEBI:57586"/>
    </cofactor>
</comment>
<dbReference type="GO" id="GO:0046872">
    <property type="term" value="F:metal ion binding"/>
    <property type="evidence" value="ECO:0007669"/>
    <property type="project" value="InterPro"/>
</dbReference>
<sequence>MTSDTPHEAPARTADRPSERPADQRTDQPGGGPGFRTVLVANRGEIACRVIGTLRRLGVRSVAVFSDADADARHVREADVAVRIGPASAARSYLDVEAVVAAAVATGAEAIHPGYGFLSENPALARACERAGIAFVGPGVAALDAMADKLAAKRLVGARGVPVVPGAGEPGMSDDDLLAAAHDVGFPLLVKPSAGGGGKGMVVVRTAEDLPAALASARRVAASSFGDDTLLLERLVEAPRHIEVQVLADTHGTVVHLGERECSLQRRHQKVVEEAPSPLLTAEQRARMGEAACEVARSVGYVGAGTVEFLVPAARPDEFFFIEMNTRLQVEHPVTEMVTGLDLVALQLRVAAGAPLGVAQDDVVLRGHAVEARLYAESPERGFLPATGSVLVYDDDGVPAGPGASPLRLDSGISAGAVVGGHYDPMLAKAVAWGESRDEAVDRLDGLLARTVVLGVETNTAFLRSLLADGDVRAGRLDTGLIDRLVSSGSSSGSVVGSGEGSGGVRAVYHPHPRSSGAPARPDHDGAHTPRPLTSAVGSPAEHGSVHTRRPLASEVGSPTEHESVHTPRVLTPEVGSLSDDAAWIDLVAAALFATTPRRAESGVVDRFADDSRDHPGFGGAAGTGDDDPWRVRDGWRLNAAAAPWRVVLVDAAGSVHEVRVSGSARDAVVQCPQARDTDGGWGPGAARPREVRASIERDAGDDGAWWLTVDGVRERVRLALDVPSADGEPATVWVWRDGRTVALAAPDREQRAARARDERRRARGDAPGATDPEVRAAMPGTVVTAAADGEPVAAGAVLVTVEAMKMEHPLLAPHDGVADVRVRPGDLVRRDQVVAVVHPHDSGAADPAAPVPQPDTQGAS</sequence>
<evidence type="ECO:0000256" key="1">
    <source>
        <dbReference type="ARBA" id="ARBA00001953"/>
    </source>
</evidence>
<dbReference type="InterPro" id="IPR050856">
    <property type="entry name" value="Biotin_carboxylase_complex"/>
</dbReference>
<feature type="domain" description="Biotin carboxylation" evidence="10">
    <location>
        <begin position="34"/>
        <end position="487"/>
    </location>
</feature>
<keyword evidence="5 7" id="KW-0067">ATP-binding</keyword>
<reference evidence="11" key="1">
    <citation type="submission" date="2024-06" db="EMBL/GenBank/DDBJ databases">
        <title>Complete genome sequence of the cellulolytic actinobacterium, Cellulosimicrobium ES-005.</title>
        <authorList>
            <person name="Matthews C.T."/>
            <person name="Underwood K.D."/>
            <person name="Ghanchi K.M."/>
            <person name="Fields S.D."/>
            <person name="Gardner S.G."/>
        </authorList>
    </citation>
    <scope>NUCLEOTIDE SEQUENCE</scope>
    <source>
        <strain evidence="11">ES-005</strain>
    </source>
</reference>
<dbReference type="InterPro" id="IPR000089">
    <property type="entry name" value="Biotin_lipoyl"/>
</dbReference>
<dbReference type="PROSITE" id="PS50975">
    <property type="entry name" value="ATP_GRASP"/>
    <property type="match status" value="1"/>
</dbReference>
<evidence type="ECO:0000256" key="3">
    <source>
        <dbReference type="ARBA" id="ARBA00022598"/>
    </source>
</evidence>
<evidence type="ECO:0000256" key="7">
    <source>
        <dbReference type="PROSITE-ProRule" id="PRU00409"/>
    </source>
</evidence>
<dbReference type="PROSITE" id="PS50979">
    <property type="entry name" value="BC"/>
    <property type="match status" value="1"/>
</dbReference>
<dbReference type="CDD" id="cd06850">
    <property type="entry name" value="biotinyl_domain"/>
    <property type="match status" value="1"/>
</dbReference>
<dbReference type="InterPro" id="IPR011764">
    <property type="entry name" value="Biotin_carboxylation_dom"/>
</dbReference>
<dbReference type="PROSITE" id="PS00867">
    <property type="entry name" value="CPSASE_2"/>
    <property type="match status" value="1"/>
</dbReference>
<protein>
    <recommendedName>
        <fullName evidence="2">biotin carboxylase</fullName>
        <ecNumber evidence="2">6.3.4.14</ecNumber>
    </recommendedName>
</protein>
<dbReference type="InterPro" id="IPR048429">
    <property type="entry name" value="MCC_alpha_BT"/>
</dbReference>
<dbReference type="GO" id="GO:0005524">
    <property type="term" value="F:ATP binding"/>
    <property type="evidence" value="ECO:0007669"/>
    <property type="project" value="UniProtKB-UniRule"/>
</dbReference>
<keyword evidence="4 7" id="KW-0547">Nucleotide-binding</keyword>
<dbReference type="EMBL" id="CP159290">
    <property type="protein sequence ID" value="XCH28734.1"/>
    <property type="molecule type" value="Genomic_DNA"/>
</dbReference>
<proteinExistence type="predicted"/>
<dbReference type="Pfam" id="PF02786">
    <property type="entry name" value="CPSase_L_D2"/>
    <property type="match status" value="1"/>
</dbReference>
<dbReference type="PROSITE" id="PS00866">
    <property type="entry name" value="CPSASE_1"/>
    <property type="match status" value="1"/>
</dbReference>
<evidence type="ECO:0000259" key="10">
    <source>
        <dbReference type="PROSITE" id="PS50979"/>
    </source>
</evidence>
<feature type="region of interest" description="Disordered" evidence="8">
    <location>
        <begin position="748"/>
        <end position="775"/>
    </location>
</feature>
<dbReference type="InterPro" id="IPR005479">
    <property type="entry name" value="CPAse_ATP-bd"/>
</dbReference>
<feature type="region of interest" description="Disordered" evidence="8">
    <location>
        <begin position="487"/>
        <end position="567"/>
    </location>
</feature>
<dbReference type="RefSeq" id="WP_353707173.1">
    <property type="nucleotide sequence ID" value="NZ_CP159290.1"/>
</dbReference>
<feature type="compositionally biased region" description="Basic and acidic residues" evidence="8">
    <location>
        <begin position="748"/>
        <end position="765"/>
    </location>
</feature>
<feature type="region of interest" description="Disordered" evidence="8">
    <location>
        <begin position="841"/>
        <end position="861"/>
    </location>
</feature>
<evidence type="ECO:0000256" key="4">
    <source>
        <dbReference type="ARBA" id="ARBA00022741"/>
    </source>
</evidence>
<evidence type="ECO:0000313" key="11">
    <source>
        <dbReference type="EMBL" id="XCH28734.1"/>
    </source>
</evidence>
<dbReference type="SUPFAM" id="SSF52440">
    <property type="entry name" value="PreATP-grasp domain"/>
    <property type="match status" value="1"/>
</dbReference>
<dbReference type="Pfam" id="PF21139">
    <property type="entry name" value="BT_MCC_alpha"/>
    <property type="match status" value="1"/>
</dbReference>
<feature type="region of interest" description="Disordered" evidence="8">
    <location>
        <begin position="1"/>
        <end position="35"/>
    </location>
</feature>
<dbReference type="Gene3D" id="3.30.470.20">
    <property type="entry name" value="ATP-grasp fold, B domain"/>
    <property type="match status" value="1"/>
</dbReference>
<keyword evidence="3" id="KW-0436">Ligase</keyword>
<dbReference type="SUPFAM" id="SSF51246">
    <property type="entry name" value="Rudiment single hybrid motif"/>
    <property type="match status" value="1"/>
</dbReference>
<dbReference type="EC" id="6.3.4.14" evidence="2"/>
<dbReference type="GO" id="GO:0004075">
    <property type="term" value="F:biotin carboxylase activity"/>
    <property type="evidence" value="ECO:0007669"/>
    <property type="project" value="UniProtKB-EC"/>
</dbReference>
<dbReference type="SUPFAM" id="SSF56059">
    <property type="entry name" value="Glutathione synthetase ATP-binding domain-like"/>
    <property type="match status" value="1"/>
</dbReference>
<dbReference type="Pfam" id="PF00364">
    <property type="entry name" value="Biotin_lipoyl"/>
    <property type="match status" value="1"/>
</dbReference>
<dbReference type="InterPro" id="IPR011761">
    <property type="entry name" value="ATP-grasp"/>
</dbReference>
<dbReference type="Pfam" id="PF02785">
    <property type="entry name" value="Biotin_carb_C"/>
    <property type="match status" value="1"/>
</dbReference>
<dbReference type="InterPro" id="IPR011054">
    <property type="entry name" value="Rudment_hybrid_motif"/>
</dbReference>
<dbReference type="InterPro" id="IPR016185">
    <property type="entry name" value="PreATP-grasp_dom_sf"/>
</dbReference>
<dbReference type="InterPro" id="IPR011053">
    <property type="entry name" value="Single_hybrid_motif"/>
</dbReference>
<dbReference type="PANTHER" id="PTHR18866">
    <property type="entry name" value="CARBOXYLASE:PYRUVATE/ACETYL-COA/PROPIONYL-COA CARBOXYLASE"/>
    <property type="match status" value="1"/>
</dbReference>
<evidence type="ECO:0000259" key="9">
    <source>
        <dbReference type="PROSITE" id="PS50975"/>
    </source>
</evidence>
<dbReference type="AlphaFoldDB" id="A0AAU8FZ50"/>
<dbReference type="Pfam" id="PF00289">
    <property type="entry name" value="Biotin_carb_N"/>
    <property type="match status" value="1"/>
</dbReference>
<evidence type="ECO:0000256" key="6">
    <source>
        <dbReference type="ARBA" id="ARBA00023267"/>
    </source>
</evidence>
<gene>
    <name evidence="11" type="ORF">ABRQ22_14100</name>
</gene>